<proteinExistence type="predicted"/>
<feature type="compositionally biased region" description="Basic and acidic residues" evidence="1">
    <location>
        <begin position="20"/>
        <end position="35"/>
    </location>
</feature>
<accession>A0AAD9KAU0</accession>
<evidence type="ECO:0000313" key="3">
    <source>
        <dbReference type="Proteomes" id="UP001208570"/>
    </source>
</evidence>
<keyword evidence="3" id="KW-1185">Reference proteome</keyword>
<gene>
    <name evidence="2" type="ORF">LSH36_18g03042</name>
</gene>
<feature type="compositionally biased region" description="Basic and acidic residues" evidence="1">
    <location>
        <begin position="85"/>
        <end position="126"/>
    </location>
</feature>
<protein>
    <submittedName>
        <fullName evidence="2">Uncharacterized protein</fullName>
    </submittedName>
</protein>
<evidence type="ECO:0000313" key="2">
    <source>
        <dbReference type="EMBL" id="KAK2168289.1"/>
    </source>
</evidence>
<reference evidence="2" key="1">
    <citation type="journal article" date="2023" name="Mol. Biol. Evol.">
        <title>Third-Generation Sequencing Reveals the Adaptive Role of the Epigenome in Three Deep-Sea Polychaetes.</title>
        <authorList>
            <person name="Perez M."/>
            <person name="Aroh O."/>
            <person name="Sun Y."/>
            <person name="Lan Y."/>
            <person name="Juniper S.K."/>
            <person name="Young C.R."/>
            <person name="Angers B."/>
            <person name="Qian P.Y."/>
        </authorList>
    </citation>
    <scope>NUCLEOTIDE SEQUENCE</scope>
    <source>
        <strain evidence="2">P08H-3</strain>
    </source>
</reference>
<feature type="region of interest" description="Disordered" evidence="1">
    <location>
        <begin position="1"/>
        <end position="152"/>
    </location>
</feature>
<sequence length="152" mass="17560">MATSDLESTPVCCYGNQYSSERDHLGNDDGSDARRYPPNQRLRRRRDAVDHGRETPIPLQTLESLVRMRREEDSDDPEMSSSPEPPRRRISSETSDKRRTAQERSDGRRRTQDATDRRRTTRDASSKRKTTTAQGTINRRRTPAETAISKQR</sequence>
<dbReference type="Proteomes" id="UP001208570">
    <property type="component" value="Unassembled WGS sequence"/>
</dbReference>
<evidence type="ECO:0000256" key="1">
    <source>
        <dbReference type="SAM" id="MobiDB-lite"/>
    </source>
</evidence>
<comment type="caution">
    <text evidence="2">The sequence shown here is derived from an EMBL/GenBank/DDBJ whole genome shotgun (WGS) entry which is preliminary data.</text>
</comment>
<dbReference type="EMBL" id="JAODUP010000018">
    <property type="protein sequence ID" value="KAK2168289.1"/>
    <property type="molecule type" value="Genomic_DNA"/>
</dbReference>
<dbReference type="AlphaFoldDB" id="A0AAD9KAU0"/>
<organism evidence="2 3">
    <name type="scientific">Paralvinella palmiformis</name>
    <dbReference type="NCBI Taxonomy" id="53620"/>
    <lineage>
        <taxon>Eukaryota</taxon>
        <taxon>Metazoa</taxon>
        <taxon>Spiralia</taxon>
        <taxon>Lophotrochozoa</taxon>
        <taxon>Annelida</taxon>
        <taxon>Polychaeta</taxon>
        <taxon>Sedentaria</taxon>
        <taxon>Canalipalpata</taxon>
        <taxon>Terebellida</taxon>
        <taxon>Terebelliformia</taxon>
        <taxon>Alvinellidae</taxon>
        <taxon>Paralvinella</taxon>
    </lineage>
</organism>
<name>A0AAD9KAU0_9ANNE</name>